<dbReference type="EMBL" id="BMAY01000001">
    <property type="protein sequence ID" value="GFZ26249.1"/>
    <property type="molecule type" value="Genomic_DNA"/>
</dbReference>
<keyword evidence="2" id="KW-1185">Reference proteome</keyword>
<organism evidence="1 2">
    <name type="scientific">Lactobacillus corticis</name>
    <dbReference type="NCBI Taxonomy" id="2201249"/>
    <lineage>
        <taxon>Bacteria</taxon>
        <taxon>Bacillati</taxon>
        <taxon>Bacillota</taxon>
        <taxon>Bacilli</taxon>
        <taxon>Lactobacillales</taxon>
        <taxon>Lactobacillaceae</taxon>
        <taxon>Lactobacillus</taxon>
    </lineage>
</organism>
<comment type="caution">
    <text evidence="1">The sequence shown here is derived from an EMBL/GenBank/DDBJ whole genome shotgun (WGS) entry which is preliminary data.</text>
</comment>
<dbReference type="Proteomes" id="UP000677218">
    <property type="component" value="Unassembled WGS sequence"/>
</dbReference>
<accession>A0A916VIS2</accession>
<name>A0A916VIS2_9LACO</name>
<reference evidence="1" key="1">
    <citation type="submission" date="2020-08" db="EMBL/GenBank/DDBJ databases">
        <title>Taxonomic study for Lactobacillus species isolated from hardwood bark.</title>
        <authorList>
            <person name="Tohno M."/>
            <person name="Tanizawa Y."/>
        </authorList>
    </citation>
    <scope>NUCLEOTIDE SEQUENCE</scope>
    <source>
        <strain evidence="1">B40</strain>
    </source>
</reference>
<dbReference type="RefSeq" id="WP_212779959.1">
    <property type="nucleotide sequence ID" value="NZ_BMAY01000001.1"/>
</dbReference>
<evidence type="ECO:0000313" key="1">
    <source>
        <dbReference type="EMBL" id="GFZ26249.1"/>
    </source>
</evidence>
<proteinExistence type="predicted"/>
<protein>
    <submittedName>
        <fullName evidence="1">Uncharacterized protein</fullName>
    </submittedName>
</protein>
<dbReference type="AlphaFoldDB" id="A0A916VIS2"/>
<sequence length="168" mass="18721">MLLKTTDSLILDTIEYLIAGHKTFKAQFLSQHEVFQASGLVDVEQGDLGEVANAVLSDLNSPKKMLAAIESYRDEISKLAKDQGARAELDKRVTAGLAGLASVVWQMDAQYWIKRILAASIDYQSPIAADYEYKTKEVRETIELFRNKLADDDEFKFTEEDAAEIIGG</sequence>
<gene>
    <name evidence="1" type="ORF">LCB40_01290</name>
</gene>
<evidence type="ECO:0000313" key="2">
    <source>
        <dbReference type="Proteomes" id="UP000677218"/>
    </source>
</evidence>